<organism evidence="6 7">
    <name type="scientific">Splendidivirga corallicola</name>
    <dbReference type="NCBI Taxonomy" id="3051826"/>
    <lineage>
        <taxon>Bacteria</taxon>
        <taxon>Pseudomonadati</taxon>
        <taxon>Bacteroidota</taxon>
        <taxon>Cytophagia</taxon>
        <taxon>Cytophagales</taxon>
        <taxon>Splendidivirgaceae</taxon>
        <taxon>Splendidivirga</taxon>
    </lineage>
</organism>
<evidence type="ECO:0000256" key="4">
    <source>
        <dbReference type="ARBA" id="ARBA00023136"/>
    </source>
</evidence>
<dbReference type="RefSeq" id="WP_346755490.1">
    <property type="nucleotide sequence ID" value="NZ_JAUJEA010000019.1"/>
</dbReference>
<dbReference type="Proteomes" id="UP001172082">
    <property type="component" value="Unassembled WGS sequence"/>
</dbReference>
<feature type="transmembrane region" description="Helical" evidence="5">
    <location>
        <begin position="398"/>
        <end position="417"/>
    </location>
</feature>
<reference evidence="6" key="1">
    <citation type="submission" date="2023-06" db="EMBL/GenBank/DDBJ databases">
        <title>Genomic of Parafulvivirga corallium.</title>
        <authorList>
            <person name="Wang G."/>
        </authorList>
    </citation>
    <scope>NUCLEOTIDE SEQUENCE</scope>
    <source>
        <strain evidence="6">BMA10</strain>
    </source>
</reference>
<evidence type="ECO:0000313" key="7">
    <source>
        <dbReference type="Proteomes" id="UP001172082"/>
    </source>
</evidence>
<dbReference type="InterPro" id="IPR035906">
    <property type="entry name" value="MetI-like_sf"/>
</dbReference>
<evidence type="ECO:0000256" key="2">
    <source>
        <dbReference type="ARBA" id="ARBA00022692"/>
    </source>
</evidence>
<keyword evidence="7" id="KW-1185">Reference proteome</keyword>
<feature type="transmembrane region" description="Helical" evidence="5">
    <location>
        <begin position="74"/>
        <end position="90"/>
    </location>
</feature>
<dbReference type="SUPFAM" id="SSF161098">
    <property type="entry name" value="MetI-like"/>
    <property type="match status" value="1"/>
</dbReference>
<dbReference type="EMBL" id="JAUJEA010000019">
    <property type="protein sequence ID" value="MDN5205468.1"/>
    <property type="molecule type" value="Genomic_DNA"/>
</dbReference>
<proteinExistence type="predicted"/>
<feature type="transmembrane region" description="Helical" evidence="5">
    <location>
        <begin position="255"/>
        <end position="277"/>
    </location>
</feature>
<feature type="transmembrane region" description="Helical" evidence="5">
    <location>
        <begin position="339"/>
        <end position="361"/>
    </location>
</feature>
<sequence length="426" mass="48682">MLFNSAFFNEVIQGGSLTQTFLLILIQFWQYGFLFAYLFWLNIQNTPHRINEFSIAVGTTRFEKIRDVILPHSRNLFILLLFISFIFAFYEDTKSQLILRASQGTDTELISHWLYRTYQSNLLINPEYASNSVFTHGLIVFFVAMLFILVLGLLVLLSFRVISRTRSIDGKKSSSKTSLFSRSFGIISIAIILVPVLIALVKSSYSIAENISSITFPFAITLIASFSATTLAVAFGISSRLTFTKMLSDFNTKSLLYFLAIFLIQMVPPLFIILSGFKWLSWVGYKSDFIIYIIWLIGHCVLTLPLLGSFIMAIHFSVREHELDYLRAYKIPFEDILKYSFMTRFKVQYALTLIFAFTFIWNDAGLNMVLSDNIPSFVSNLQMLLIGRAADYSQATSFVLVAIVMSLTCVLIWRYIISKSPLSEVK</sequence>
<keyword evidence="4 5" id="KW-0472">Membrane</keyword>
<evidence type="ECO:0000256" key="5">
    <source>
        <dbReference type="SAM" id="Phobius"/>
    </source>
</evidence>
<evidence type="ECO:0000313" key="6">
    <source>
        <dbReference type="EMBL" id="MDN5205468.1"/>
    </source>
</evidence>
<evidence type="ECO:0008006" key="8">
    <source>
        <dbReference type="Google" id="ProtNLM"/>
    </source>
</evidence>
<feature type="transmembrane region" description="Helical" evidence="5">
    <location>
        <begin position="138"/>
        <end position="159"/>
    </location>
</feature>
<comment type="subcellular location">
    <subcellularLocation>
        <location evidence="1">Membrane</location>
        <topology evidence="1">Multi-pass membrane protein</topology>
    </subcellularLocation>
</comment>
<protein>
    <recommendedName>
        <fullName evidence="8">ABC transmembrane type-1 domain-containing protein</fullName>
    </recommendedName>
</protein>
<evidence type="ECO:0000256" key="1">
    <source>
        <dbReference type="ARBA" id="ARBA00004141"/>
    </source>
</evidence>
<comment type="caution">
    <text evidence="6">The sequence shown here is derived from an EMBL/GenBank/DDBJ whole genome shotgun (WGS) entry which is preliminary data.</text>
</comment>
<feature type="transmembrane region" description="Helical" evidence="5">
    <location>
        <begin position="179"/>
        <end position="201"/>
    </location>
</feature>
<gene>
    <name evidence="6" type="ORF">QQ008_29060</name>
</gene>
<keyword evidence="3 5" id="KW-1133">Transmembrane helix</keyword>
<name>A0ABT8KYP4_9BACT</name>
<evidence type="ECO:0000256" key="3">
    <source>
        <dbReference type="ARBA" id="ARBA00022989"/>
    </source>
</evidence>
<feature type="transmembrane region" description="Helical" evidence="5">
    <location>
        <begin position="20"/>
        <end position="40"/>
    </location>
</feature>
<dbReference type="Gene3D" id="1.10.3720.10">
    <property type="entry name" value="MetI-like"/>
    <property type="match status" value="1"/>
</dbReference>
<keyword evidence="2 5" id="KW-0812">Transmembrane</keyword>
<feature type="transmembrane region" description="Helical" evidence="5">
    <location>
        <begin position="213"/>
        <end position="235"/>
    </location>
</feature>
<feature type="transmembrane region" description="Helical" evidence="5">
    <location>
        <begin position="289"/>
        <end position="318"/>
    </location>
</feature>
<accession>A0ABT8KYP4</accession>